<evidence type="ECO:0000256" key="1">
    <source>
        <dbReference type="ARBA" id="ARBA00008918"/>
    </source>
</evidence>
<evidence type="ECO:0000259" key="3">
    <source>
        <dbReference type="Pfam" id="PF03364"/>
    </source>
</evidence>
<dbReference type="InterPro" id="IPR023393">
    <property type="entry name" value="START-like_dom_sf"/>
</dbReference>
<evidence type="ECO:0000313" key="5">
    <source>
        <dbReference type="Proteomes" id="UP000319732"/>
    </source>
</evidence>
<reference evidence="4 5" key="1">
    <citation type="submission" date="2019-06" db="EMBL/GenBank/DDBJ databases">
        <title>Whole genome sequence for Cellvibrionaceae sp. R142.</title>
        <authorList>
            <person name="Wang G."/>
        </authorList>
    </citation>
    <scope>NUCLEOTIDE SEQUENCE [LARGE SCALE GENOMIC DNA]</scope>
    <source>
        <strain evidence="4 5">R142</strain>
    </source>
</reference>
<keyword evidence="2" id="KW-1277">Toxin-antitoxin system</keyword>
<dbReference type="Gene3D" id="3.30.530.20">
    <property type="match status" value="1"/>
</dbReference>
<dbReference type="SUPFAM" id="SSF55961">
    <property type="entry name" value="Bet v1-like"/>
    <property type="match status" value="1"/>
</dbReference>
<dbReference type="EMBL" id="VHSG01000016">
    <property type="protein sequence ID" value="TQV74556.1"/>
    <property type="molecule type" value="Genomic_DNA"/>
</dbReference>
<evidence type="ECO:0000256" key="2">
    <source>
        <dbReference type="ARBA" id="ARBA00022649"/>
    </source>
</evidence>
<protein>
    <submittedName>
        <fullName evidence="4">Type II toxin-antitoxin system RatA family toxin</fullName>
    </submittedName>
</protein>
<proteinExistence type="inferred from homology"/>
<accession>A0A545TBH4</accession>
<dbReference type="GO" id="GO:0045333">
    <property type="term" value="P:cellular respiration"/>
    <property type="evidence" value="ECO:0007669"/>
    <property type="project" value="InterPro"/>
</dbReference>
<dbReference type="PANTHER" id="PTHR12901:SF10">
    <property type="entry name" value="COENZYME Q-BINDING PROTEIN COQ10, MITOCHONDRIAL"/>
    <property type="match status" value="1"/>
</dbReference>
<dbReference type="GO" id="GO:0048039">
    <property type="term" value="F:ubiquinone binding"/>
    <property type="evidence" value="ECO:0007669"/>
    <property type="project" value="InterPro"/>
</dbReference>
<evidence type="ECO:0000313" key="4">
    <source>
        <dbReference type="EMBL" id="TQV74556.1"/>
    </source>
</evidence>
<dbReference type="AlphaFoldDB" id="A0A545TBH4"/>
<name>A0A545TBH4_9GAMM</name>
<gene>
    <name evidence="4" type="ORF">FKG94_16050</name>
</gene>
<organism evidence="4 5">
    <name type="scientific">Exilibacterium tricleocarpae</name>
    <dbReference type="NCBI Taxonomy" id="2591008"/>
    <lineage>
        <taxon>Bacteria</taxon>
        <taxon>Pseudomonadati</taxon>
        <taxon>Pseudomonadota</taxon>
        <taxon>Gammaproteobacteria</taxon>
        <taxon>Cellvibrionales</taxon>
        <taxon>Cellvibrionaceae</taxon>
        <taxon>Exilibacterium</taxon>
    </lineage>
</organism>
<dbReference type="InterPro" id="IPR005031">
    <property type="entry name" value="COQ10_START"/>
</dbReference>
<dbReference type="Pfam" id="PF03364">
    <property type="entry name" value="Polyketide_cyc"/>
    <property type="match status" value="1"/>
</dbReference>
<sequence length="128" mass="14676">MFDLVNDIPSYPQFMDGCVGAEVLQHGEGFVEARLDLSRGGLQQSFVTRNQLQAPQRVSMQLVEGPFKRFQGDWTFTPLRDNACKVSLDLEFEFRNKLVALAANRWFEQVANQMVDALCRRADVVYRD</sequence>
<dbReference type="OrthoDB" id="9804759at2"/>
<keyword evidence="5" id="KW-1185">Reference proteome</keyword>
<dbReference type="Proteomes" id="UP000319732">
    <property type="component" value="Unassembled WGS sequence"/>
</dbReference>
<dbReference type="CDD" id="cd07813">
    <property type="entry name" value="COQ10p_like"/>
    <property type="match status" value="1"/>
</dbReference>
<dbReference type="PANTHER" id="PTHR12901">
    <property type="entry name" value="SPERM PROTEIN HOMOLOG"/>
    <property type="match status" value="1"/>
</dbReference>
<feature type="domain" description="Coenzyme Q-binding protein COQ10 START" evidence="3">
    <location>
        <begin position="1"/>
        <end position="118"/>
    </location>
</feature>
<comment type="similarity">
    <text evidence="1">Belongs to the ribosome association toxin RatA family.</text>
</comment>
<comment type="caution">
    <text evidence="4">The sequence shown here is derived from an EMBL/GenBank/DDBJ whole genome shotgun (WGS) entry which is preliminary data.</text>
</comment>
<dbReference type="InterPro" id="IPR044996">
    <property type="entry name" value="COQ10-like"/>
</dbReference>